<reference evidence="3" key="1">
    <citation type="submission" date="2023-01" db="EMBL/GenBank/DDBJ databases">
        <authorList>
            <person name="Van Ghelder C."/>
            <person name="Rancurel C."/>
        </authorList>
    </citation>
    <scope>NUCLEOTIDE SEQUENCE</scope>
    <source>
        <strain evidence="3">CNCM I-4278</strain>
    </source>
</reference>
<dbReference type="InterPro" id="IPR050817">
    <property type="entry name" value="DjlA_DnaK_co-chaperone"/>
</dbReference>
<feature type="region of interest" description="Disordered" evidence="1">
    <location>
        <begin position="385"/>
        <end position="412"/>
    </location>
</feature>
<accession>A0A9W4UPL4</accession>
<evidence type="ECO:0000313" key="3">
    <source>
        <dbReference type="EMBL" id="CAI6338053.1"/>
    </source>
</evidence>
<dbReference type="CDD" id="cd06257">
    <property type="entry name" value="DnaJ"/>
    <property type="match status" value="1"/>
</dbReference>
<feature type="region of interest" description="Disordered" evidence="1">
    <location>
        <begin position="70"/>
        <end position="92"/>
    </location>
</feature>
<sequence>MACTRSPYQVLGLLPDCTGEDIRRAYQRIQLTHHPDKTGNLPLDKRNDSEAISKAANVAYELLGDEASRQRYDRAHPPPATKPFSATASRHSRPAWPYDEAWYTPQPRESRFHETPPAREKSPPFPTLNDEYAEFFPSKQPTRKNTLDYKNARWNFTINISPRFHCVVLAQNHVWDDIDADRILIFAKIEQAANAYAPLSTKDVSLTVTLTPYGRRVTKIESYYKHRVTQDGTECILWITLFSNNTAEYMKNFWQFDWDVEIGRDAKPPIETPQYGTNLFFYDRVSSQETLPDKEFLKDRDMGPARSIKFVDIADEVSRVVTSGSVSMHRFAAFGYQSKPGADQNNDQKVPRDNARVTTKKYKKTGSASRRASGCYPYGMFVSSEESNRRWREKVAKSRAEREKNRQREYFN</sequence>
<dbReference type="Proteomes" id="UP001152607">
    <property type="component" value="Unassembled WGS sequence"/>
</dbReference>
<evidence type="ECO:0000256" key="1">
    <source>
        <dbReference type="SAM" id="MobiDB-lite"/>
    </source>
</evidence>
<dbReference type="Gene3D" id="1.10.287.110">
    <property type="entry name" value="DnaJ domain"/>
    <property type="match status" value="1"/>
</dbReference>
<dbReference type="InterPro" id="IPR001623">
    <property type="entry name" value="DnaJ_domain"/>
</dbReference>
<dbReference type="PANTHER" id="PTHR24074">
    <property type="entry name" value="CO-CHAPERONE PROTEIN DJLA"/>
    <property type="match status" value="1"/>
</dbReference>
<dbReference type="PROSITE" id="PS50076">
    <property type="entry name" value="DNAJ_2"/>
    <property type="match status" value="1"/>
</dbReference>
<keyword evidence="4" id="KW-1185">Reference proteome</keyword>
<dbReference type="AlphaFoldDB" id="A0A9W4UPL4"/>
<feature type="compositionally biased region" description="Basic and acidic residues" evidence="1">
    <location>
        <begin position="386"/>
        <end position="412"/>
    </location>
</feature>
<feature type="domain" description="J" evidence="2">
    <location>
        <begin position="6"/>
        <end position="76"/>
    </location>
</feature>
<dbReference type="OrthoDB" id="10250354at2759"/>
<dbReference type="Pfam" id="PF00226">
    <property type="entry name" value="DnaJ"/>
    <property type="match status" value="1"/>
</dbReference>
<dbReference type="SUPFAM" id="SSF46565">
    <property type="entry name" value="Chaperone J-domain"/>
    <property type="match status" value="1"/>
</dbReference>
<dbReference type="PRINTS" id="PR00625">
    <property type="entry name" value="JDOMAIN"/>
</dbReference>
<dbReference type="EMBL" id="CAOQHR010000008">
    <property type="protein sequence ID" value="CAI6338053.1"/>
    <property type="molecule type" value="Genomic_DNA"/>
</dbReference>
<name>A0A9W4UPL4_9PLEO</name>
<dbReference type="InterPro" id="IPR036869">
    <property type="entry name" value="J_dom_sf"/>
</dbReference>
<evidence type="ECO:0000313" key="4">
    <source>
        <dbReference type="Proteomes" id="UP001152607"/>
    </source>
</evidence>
<protein>
    <recommendedName>
        <fullName evidence="2">J domain-containing protein</fullName>
    </recommendedName>
</protein>
<dbReference type="SMART" id="SM00271">
    <property type="entry name" value="DnaJ"/>
    <property type="match status" value="1"/>
</dbReference>
<organism evidence="3 4">
    <name type="scientific">Periconia digitata</name>
    <dbReference type="NCBI Taxonomy" id="1303443"/>
    <lineage>
        <taxon>Eukaryota</taxon>
        <taxon>Fungi</taxon>
        <taxon>Dikarya</taxon>
        <taxon>Ascomycota</taxon>
        <taxon>Pezizomycotina</taxon>
        <taxon>Dothideomycetes</taxon>
        <taxon>Pleosporomycetidae</taxon>
        <taxon>Pleosporales</taxon>
        <taxon>Massarineae</taxon>
        <taxon>Periconiaceae</taxon>
        <taxon>Periconia</taxon>
    </lineage>
</organism>
<gene>
    <name evidence="3" type="ORF">PDIGIT_LOCUS11175</name>
</gene>
<evidence type="ECO:0000259" key="2">
    <source>
        <dbReference type="PROSITE" id="PS50076"/>
    </source>
</evidence>
<comment type="caution">
    <text evidence="3">The sequence shown here is derived from an EMBL/GenBank/DDBJ whole genome shotgun (WGS) entry which is preliminary data.</text>
</comment>
<proteinExistence type="predicted"/>